<gene>
    <name evidence="3" type="ORF">MCOR_43081</name>
</gene>
<dbReference type="Gene3D" id="1.10.533.10">
    <property type="entry name" value="Death Domain, Fas"/>
    <property type="match status" value="1"/>
</dbReference>
<reference evidence="3 4" key="1">
    <citation type="submission" date="2020-06" db="EMBL/GenBank/DDBJ databases">
        <authorList>
            <person name="Li R."/>
            <person name="Bekaert M."/>
        </authorList>
    </citation>
    <scope>NUCLEOTIDE SEQUENCE [LARGE SCALE GENOMIC DNA]</scope>
    <source>
        <strain evidence="4">wild</strain>
    </source>
</reference>
<proteinExistence type="predicted"/>
<protein>
    <recommendedName>
        <fullName evidence="5">CARD domain-containing protein</fullName>
    </recommendedName>
</protein>
<dbReference type="InterPro" id="IPR011029">
    <property type="entry name" value="DEATH-like_dom_sf"/>
</dbReference>
<feature type="compositionally biased region" description="Basic and acidic residues" evidence="2">
    <location>
        <begin position="109"/>
        <end position="118"/>
    </location>
</feature>
<feature type="coiled-coil region" evidence="1">
    <location>
        <begin position="225"/>
        <end position="406"/>
    </location>
</feature>
<dbReference type="SUPFAM" id="SSF47986">
    <property type="entry name" value="DEATH domain"/>
    <property type="match status" value="1"/>
</dbReference>
<feature type="compositionally biased region" description="Basic and acidic residues" evidence="2">
    <location>
        <begin position="126"/>
        <end position="143"/>
    </location>
</feature>
<keyword evidence="4" id="KW-1185">Reference proteome</keyword>
<evidence type="ECO:0000313" key="3">
    <source>
        <dbReference type="EMBL" id="CAC5409842.1"/>
    </source>
</evidence>
<dbReference type="AlphaFoldDB" id="A0A6J8DQE8"/>
<name>A0A6J8DQE8_MYTCO</name>
<sequence length="414" mass="48827">MEWNRKIEDKLTENWQWLMKTVMLKEIVHVLIEDKVIALDFWMNLKEKQISEQDRNANFFFEVSKFTKERYRMFVDALRKGGHSHLADMLEIKPQDLRVNKTPTALGPKNERIKKENIPKNSKSKPPPEHISKHDRTPSDIKRENSELRNQLTTISSHVGHLHSVTQNITGSLVSHSKTFVAEKESFVQRIQNIEEHEKYLELQDTNLKREMVIKHLRSEIVDLKVDLNHQINQLEIKLKDANVKRELKQQEAENLLSKITGLKTQMQSLTKDLNLEREEKIKLKIESTKLRKQNSELQEKIRQQTSKVVSLENDMLQVKSEKESAKSEFKLLEKKMSETEKVLKDKTQKNDELSRDIIDAKCKAEEFEQEKKRLENKVSNFEKEIVDLKAKLHKLEADKQRARMKSSVVPTWR</sequence>
<evidence type="ECO:0000256" key="1">
    <source>
        <dbReference type="SAM" id="Coils"/>
    </source>
</evidence>
<dbReference type="OrthoDB" id="6099659at2759"/>
<organism evidence="3 4">
    <name type="scientific">Mytilus coruscus</name>
    <name type="common">Sea mussel</name>
    <dbReference type="NCBI Taxonomy" id="42192"/>
    <lineage>
        <taxon>Eukaryota</taxon>
        <taxon>Metazoa</taxon>
        <taxon>Spiralia</taxon>
        <taxon>Lophotrochozoa</taxon>
        <taxon>Mollusca</taxon>
        <taxon>Bivalvia</taxon>
        <taxon>Autobranchia</taxon>
        <taxon>Pteriomorphia</taxon>
        <taxon>Mytilida</taxon>
        <taxon>Mytiloidea</taxon>
        <taxon>Mytilidae</taxon>
        <taxon>Mytilinae</taxon>
        <taxon>Mytilus</taxon>
    </lineage>
</organism>
<dbReference type="Proteomes" id="UP000507470">
    <property type="component" value="Unassembled WGS sequence"/>
</dbReference>
<evidence type="ECO:0008006" key="5">
    <source>
        <dbReference type="Google" id="ProtNLM"/>
    </source>
</evidence>
<feature type="region of interest" description="Disordered" evidence="2">
    <location>
        <begin position="99"/>
        <end position="143"/>
    </location>
</feature>
<keyword evidence="1" id="KW-0175">Coiled coil</keyword>
<dbReference type="EMBL" id="CACVKT020007648">
    <property type="protein sequence ID" value="CAC5409842.1"/>
    <property type="molecule type" value="Genomic_DNA"/>
</dbReference>
<evidence type="ECO:0000313" key="4">
    <source>
        <dbReference type="Proteomes" id="UP000507470"/>
    </source>
</evidence>
<evidence type="ECO:0000256" key="2">
    <source>
        <dbReference type="SAM" id="MobiDB-lite"/>
    </source>
</evidence>
<accession>A0A6J8DQE8</accession>